<keyword evidence="8" id="KW-1185">Reference proteome</keyword>
<feature type="transmembrane region" description="Helical" evidence="5">
    <location>
        <begin position="71"/>
        <end position="91"/>
    </location>
</feature>
<feature type="transmembrane region" description="Helical" evidence="5">
    <location>
        <begin position="111"/>
        <end position="129"/>
    </location>
</feature>
<name>A0AAJ4W206_MYRPR</name>
<reference evidence="7 8" key="1">
    <citation type="submission" date="2016-10" db="EMBL/GenBank/DDBJ databases">
        <authorList>
            <person name="Varghese N."/>
            <person name="Submissions S."/>
        </authorList>
    </citation>
    <scope>NUCLEOTIDE SEQUENCE [LARGE SCALE GENOMIC DNA]</scope>
    <source>
        <strain evidence="8">DSM 19823 / KCTC 23066 / CCTCC M 208030 / D25</strain>
    </source>
</reference>
<feature type="domain" description="Methylamine utilisation protein MauE" evidence="6">
    <location>
        <begin position="1"/>
        <end position="127"/>
    </location>
</feature>
<dbReference type="EMBL" id="FOFY01000002">
    <property type="protein sequence ID" value="SEQ23142.1"/>
    <property type="molecule type" value="Genomic_DNA"/>
</dbReference>
<gene>
    <name evidence="7" type="ORF">SAMN04488089_102125</name>
</gene>
<evidence type="ECO:0000256" key="3">
    <source>
        <dbReference type="ARBA" id="ARBA00022989"/>
    </source>
</evidence>
<evidence type="ECO:0000313" key="7">
    <source>
        <dbReference type="EMBL" id="SEQ23142.1"/>
    </source>
</evidence>
<evidence type="ECO:0000256" key="4">
    <source>
        <dbReference type="ARBA" id="ARBA00023136"/>
    </source>
</evidence>
<keyword evidence="4 5" id="KW-0472">Membrane</keyword>
<feature type="transmembrane region" description="Helical" evidence="5">
    <location>
        <begin position="39"/>
        <end position="64"/>
    </location>
</feature>
<evidence type="ECO:0000313" key="8">
    <source>
        <dbReference type="Proteomes" id="UP000183496"/>
    </source>
</evidence>
<dbReference type="GO" id="GO:0016020">
    <property type="term" value="C:membrane"/>
    <property type="evidence" value="ECO:0007669"/>
    <property type="project" value="UniProtKB-SubCell"/>
</dbReference>
<protein>
    <recommendedName>
        <fullName evidence="6">Methylamine utilisation protein MauE domain-containing protein</fullName>
    </recommendedName>
</protein>
<dbReference type="GO" id="GO:0030416">
    <property type="term" value="P:methylamine metabolic process"/>
    <property type="evidence" value="ECO:0007669"/>
    <property type="project" value="InterPro"/>
</dbReference>
<comment type="caution">
    <text evidence="7">The sequence shown here is derived from an EMBL/GenBank/DDBJ whole genome shotgun (WGS) entry which is preliminary data.</text>
</comment>
<keyword evidence="2 5" id="KW-0812">Transmembrane</keyword>
<keyword evidence="3 5" id="KW-1133">Transmembrane helix</keyword>
<accession>A0AAJ4W206</accession>
<dbReference type="AlphaFoldDB" id="A0AAJ4W206"/>
<dbReference type="Pfam" id="PF07291">
    <property type="entry name" value="MauE"/>
    <property type="match status" value="1"/>
</dbReference>
<evidence type="ECO:0000256" key="1">
    <source>
        <dbReference type="ARBA" id="ARBA00004141"/>
    </source>
</evidence>
<dbReference type="RefSeq" id="WP_286417600.1">
    <property type="nucleotide sequence ID" value="NZ_CP010817.1"/>
</dbReference>
<sequence length="134" mass="15632">MKYIKNLLLLFFIFFLSMSVIEKITNYNSFILSIENTQLFFSWFIIPLSYFVIGIEIITVIALVLKEKIGFLCLFLIFLCFSIYIIILSYFNKYTSCGCGGFLNYLGYTKHLVFNISICILSLLVYLKLSTNEK</sequence>
<evidence type="ECO:0000259" key="6">
    <source>
        <dbReference type="Pfam" id="PF07291"/>
    </source>
</evidence>
<dbReference type="Proteomes" id="UP000183496">
    <property type="component" value="Unassembled WGS sequence"/>
</dbReference>
<evidence type="ECO:0000256" key="5">
    <source>
        <dbReference type="SAM" id="Phobius"/>
    </source>
</evidence>
<organism evidence="7 8">
    <name type="scientific">Myroides profundi</name>
    <dbReference type="NCBI Taxonomy" id="480520"/>
    <lineage>
        <taxon>Bacteria</taxon>
        <taxon>Pseudomonadati</taxon>
        <taxon>Bacteroidota</taxon>
        <taxon>Flavobacteriia</taxon>
        <taxon>Flavobacteriales</taxon>
        <taxon>Flavobacteriaceae</taxon>
        <taxon>Myroides</taxon>
    </lineage>
</organism>
<dbReference type="InterPro" id="IPR009908">
    <property type="entry name" value="Methylamine_util_MauE"/>
</dbReference>
<comment type="subcellular location">
    <subcellularLocation>
        <location evidence="1">Membrane</location>
        <topology evidence="1">Multi-pass membrane protein</topology>
    </subcellularLocation>
</comment>
<evidence type="ECO:0000256" key="2">
    <source>
        <dbReference type="ARBA" id="ARBA00022692"/>
    </source>
</evidence>
<proteinExistence type="predicted"/>